<reference evidence="2 3" key="1">
    <citation type="journal article" date="2016" name="Mol. Biol. Evol.">
        <title>Comparative Genomics of Early-Diverging Mushroom-Forming Fungi Provides Insights into the Origins of Lignocellulose Decay Capabilities.</title>
        <authorList>
            <person name="Nagy L.G."/>
            <person name="Riley R."/>
            <person name="Tritt A."/>
            <person name="Adam C."/>
            <person name="Daum C."/>
            <person name="Floudas D."/>
            <person name="Sun H."/>
            <person name="Yadav J.S."/>
            <person name="Pangilinan J."/>
            <person name="Larsson K.H."/>
            <person name="Matsuura K."/>
            <person name="Barry K."/>
            <person name="Labutti K."/>
            <person name="Kuo R."/>
            <person name="Ohm R.A."/>
            <person name="Bhattacharya S.S."/>
            <person name="Shirouzu T."/>
            <person name="Yoshinaga Y."/>
            <person name="Martin F.M."/>
            <person name="Grigoriev I.V."/>
            <person name="Hibbett D.S."/>
        </authorList>
    </citation>
    <scope>NUCLEOTIDE SEQUENCE [LARGE SCALE GENOMIC DNA]</scope>
    <source>
        <strain evidence="2 3">HHB12733</strain>
    </source>
</reference>
<dbReference type="STRING" id="1353952.A0A165ELS3"/>
<dbReference type="SUPFAM" id="SSF55729">
    <property type="entry name" value="Acyl-CoA N-acyltransferases (Nat)"/>
    <property type="match status" value="1"/>
</dbReference>
<dbReference type="InterPro" id="IPR000182">
    <property type="entry name" value="GNAT_dom"/>
</dbReference>
<dbReference type="InterPro" id="IPR052523">
    <property type="entry name" value="Trichothecene_AcTrans"/>
</dbReference>
<dbReference type="EMBL" id="KV424001">
    <property type="protein sequence ID" value="KZT55121.1"/>
    <property type="molecule type" value="Genomic_DNA"/>
</dbReference>
<dbReference type="InterPro" id="IPR016181">
    <property type="entry name" value="Acyl_CoA_acyltransferase"/>
</dbReference>
<dbReference type="AlphaFoldDB" id="A0A165ELS3"/>
<evidence type="ECO:0000313" key="3">
    <source>
        <dbReference type="Proteomes" id="UP000076842"/>
    </source>
</evidence>
<accession>A0A165ELS3</accession>
<dbReference type="InParanoid" id="A0A165ELS3"/>
<protein>
    <submittedName>
        <fullName evidence="2">Acyl-CoA N-acyltransferase</fullName>
    </submittedName>
</protein>
<dbReference type="PROSITE" id="PS51186">
    <property type="entry name" value="GNAT"/>
    <property type="match status" value="1"/>
</dbReference>
<dbReference type="GO" id="GO:0016747">
    <property type="term" value="F:acyltransferase activity, transferring groups other than amino-acyl groups"/>
    <property type="evidence" value="ECO:0007669"/>
    <property type="project" value="InterPro"/>
</dbReference>
<evidence type="ECO:0000259" key="1">
    <source>
        <dbReference type="PROSITE" id="PS51186"/>
    </source>
</evidence>
<dbReference type="PANTHER" id="PTHR42791:SF1">
    <property type="entry name" value="N-ACETYLTRANSFERASE DOMAIN-CONTAINING PROTEIN"/>
    <property type="match status" value="1"/>
</dbReference>
<dbReference type="Pfam" id="PF00583">
    <property type="entry name" value="Acetyltransf_1"/>
    <property type="match status" value="1"/>
</dbReference>
<keyword evidence="2" id="KW-0012">Acyltransferase</keyword>
<feature type="domain" description="N-acetyltransferase" evidence="1">
    <location>
        <begin position="9"/>
        <end position="220"/>
    </location>
</feature>
<gene>
    <name evidence="2" type="ORF">CALCODRAFT_361963</name>
</gene>
<dbReference type="PANTHER" id="PTHR42791">
    <property type="entry name" value="GNAT FAMILY ACETYLTRANSFERASE"/>
    <property type="match status" value="1"/>
</dbReference>
<sequence length="224" mass="24963">MSRPTLPVRHLSNPTPEQIEEVIQVTIEAFRGDSFLQTTLGGQDNNPDIVYRFMRAHVLGTLCDGEVWVAEDGKEIVGVALWFPPGTDFLGSEKQRDVAGMAGVKADLGREMQTWWEDYFVPRVTKETEEALGKGAKRDAYYLLTLAVLPTYHNRGIGRTLLFTVAKIAWSEGKRVCWEASNEPNVAKYTKWGGRALQSERYDGVAGTGMSVWVMHLPSPTGTE</sequence>
<dbReference type="CDD" id="cd04301">
    <property type="entry name" value="NAT_SF"/>
    <property type="match status" value="1"/>
</dbReference>
<organism evidence="2 3">
    <name type="scientific">Calocera cornea HHB12733</name>
    <dbReference type="NCBI Taxonomy" id="1353952"/>
    <lineage>
        <taxon>Eukaryota</taxon>
        <taxon>Fungi</taxon>
        <taxon>Dikarya</taxon>
        <taxon>Basidiomycota</taxon>
        <taxon>Agaricomycotina</taxon>
        <taxon>Dacrymycetes</taxon>
        <taxon>Dacrymycetales</taxon>
        <taxon>Dacrymycetaceae</taxon>
        <taxon>Calocera</taxon>
    </lineage>
</organism>
<dbReference type="Gene3D" id="3.40.630.30">
    <property type="match status" value="1"/>
</dbReference>
<keyword evidence="3" id="KW-1185">Reference proteome</keyword>
<name>A0A165ELS3_9BASI</name>
<dbReference type="OrthoDB" id="61113at2759"/>
<dbReference type="Proteomes" id="UP000076842">
    <property type="component" value="Unassembled WGS sequence"/>
</dbReference>
<keyword evidence="2" id="KW-0808">Transferase</keyword>
<proteinExistence type="predicted"/>
<evidence type="ECO:0000313" key="2">
    <source>
        <dbReference type="EMBL" id="KZT55121.1"/>
    </source>
</evidence>